<evidence type="ECO:0000256" key="1">
    <source>
        <dbReference type="SAM" id="MobiDB-lite"/>
    </source>
</evidence>
<organism evidence="2 3">
    <name type="scientific">Mesorhabditis spiculigera</name>
    <dbReference type="NCBI Taxonomy" id="96644"/>
    <lineage>
        <taxon>Eukaryota</taxon>
        <taxon>Metazoa</taxon>
        <taxon>Ecdysozoa</taxon>
        <taxon>Nematoda</taxon>
        <taxon>Chromadorea</taxon>
        <taxon>Rhabditida</taxon>
        <taxon>Rhabditina</taxon>
        <taxon>Rhabditomorpha</taxon>
        <taxon>Rhabditoidea</taxon>
        <taxon>Rhabditidae</taxon>
        <taxon>Mesorhabditinae</taxon>
        <taxon>Mesorhabditis</taxon>
    </lineage>
</organism>
<reference evidence="2" key="1">
    <citation type="submission" date="2023-06" db="EMBL/GenBank/DDBJ databases">
        <authorList>
            <person name="Delattre M."/>
        </authorList>
    </citation>
    <scope>NUCLEOTIDE SEQUENCE</scope>
    <source>
        <strain evidence="2">AF72</strain>
    </source>
</reference>
<gene>
    <name evidence="2" type="ORF">MSPICULIGERA_LOCUS5147</name>
</gene>
<comment type="caution">
    <text evidence="2">The sequence shown here is derived from an EMBL/GenBank/DDBJ whole genome shotgun (WGS) entry which is preliminary data.</text>
</comment>
<dbReference type="AlphaFoldDB" id="A0AA36CEE4"/>
<evidence type="ECO:0000313" key="3">
    <source>
        <dbReference type="Proteomes" id="UP001177023"/>
    </source>
</evidence>
<feature type="compositionally biased region" description="Polar residues" evidence="1">
    <location>
        <begin position="68"/>
        <end position="89"/>
    </location>
</feature>
<proteinExistence type="predicted"/>
<dbReference type="Proteomes" id="UP001177023">
    <property type="component" value="Unassembled WGS sequence"/>
</dbReference>
<evidence type="ECO:0000313" key="2">
    <source>
        <dbReference type="EMBL" id="CAJ0566549.1"/>
    </source>
</evidence>
<keyword evidence="3" id="KW-1185">Reference proteome</keyword>
<protein>
    <submittedName>
        <fullName evidence="2">Uncharacterized protein</fullName>
    </submittedName>
</protein>
<sequence length="124" mass="12951">MGIAPYPELLAMSPYDGRLPGGSDAETAPNQGSGNIINDVLARDGLGGNLLPEGPSDNNDDKPLHGVASSTELDTQGQGEPKRSSSQHTKNIDPDVLKADIPLKLPVTHIHPTADQLNSLEVAP</sequence>
<accession>A0AA36CEE4</accession>
<name>A0AA36CEE4_9BILA</name>
<feature type="region of interest" description="Disordered" evidence="1">
    <location>
        <begin position="1"/>
        <end position="97"/>
    </location>
</feature>
<feature type="non-terminal residue" evidence="2">
    <location>
        <position position="1"/>
    </location>
</feature>
<dbReference type="EMBL" id="CATQJA010001267">
    <property type="protein sequence ID" value="CAJ0566549.1"/>
    <property type="molecule type" value="Genomic_DNA"/>
</dbReference>